<dbReference type="PANTHER" id="PTHR31815">
    <property type="entry name" value="AGAP005329-PA"/>
    <property type="match status" value="1"/>
</dbReference>
<dbReference type="Proteomes" id="UP001295444">
    <property type="component" value="Chromosome 01"/>
</dbReference>
<keyword evidence="9" id="KW-1185">Reference proteome</keyword>
<organism evidence="8 9">
    <name type="scientific">Pelobates cultripes</name>
    <name type="common">Western spadefoot toad</name>
    <dbReference type="NCBI Taxonomy" id="61616"/>
    <lineage>
        <taxon>Eukaryota</taxon>
        <taxon>Metazoa</taxon>
        <taxon>Chordata</taxon>
        <taxon>Craniata</taxon>
        <taxon>Vertebrata</taxon>
        <taxon>Euteleostomi</taxon>
        <taxon>Amphibia</taxon>
        <taxon>Batrachia</taxon>
        <taxon>Anura</taxon>
        <taxon>Pelobatoidea</taxon>
        <taxon>Pelobatidae</taxon>
        <taxon>Pelobates</taxon>
    </lineage>
</organism>
<evidence type="ECO:0000313" key="8">
    <source>
        <dbReference type="EMBL" id="CAH2221834.1"/>
    </source>
</evidence>
<feature type="transmembrane region" description="Helical" evidence="7">
    <location>
        <begin position="94"/>
        <end position="115"/>
    </location>
</feature>
<proteinExistence type="inferred from homology"/>
<name>A0AAD1VME4_PELCU</name>
<evidence type="ECO:0000256" key="4">
    <source>
        <dbReference type="ARBA" id="ARBA00022989"/>
    </source>
</evidence>
<keyword evidence="5 7" id="KW-0472">Membrane</keyword>
<dbReference type="AlphaFoldDB" id="A0AAD1VME4"/>
<feature type="transmembrane region" description="Helical" evidence="7">
    <location>
        <begin position="46"/>
        <end position="68"/>
    </location>
</feature>
<evidence type="ECO:0000256" key="7">
    <source>
        <dbReference type="SAM" id="Phobius"/>
    </source>
</evidence>
<dbReference type="EMBL" id="OW240912">
    <property type="protein sequence ID" value="CAH2221834.1"/>
    <property type="molecule type" value="Genomic_DNA"/>
</dbReference>
<evidence type="ECO:0000256" key="3">
    <source>
        <dbReference type="ARBA" id="ARBA00022692"/>
    </source>
</evidence>
<evidence type="ECO:0000256" key="1">
    <source>
        <dbReference type="ARBA" id="ARBA00004141"/>
    </source>
</evidence>
<evidence type="ECO:0008006" key="10">
    <source>
        <dbReference type="Google" id="ProtNLM"/>
    </source>
</evidence>
<feature type="region of interest" description="Disordered" evidence="6">
    <location>
        <begin position="243"/>
        <end position="270"/>
    </location>
</feature>
<evidence type="ECO:0000256" key="6">
    <source>
        <dbReference type="SAM" id="MobiDB-lite"/>
    </source>
</evidence>
<accession>A0AAD1VME4</accession>
<keyword evidence="3 7" id="KW-0812">Transmembrane</keyword>
<comment type="subcellular location">
    <subcellularLocation>
        <location evidence="1">Membrane</location>
        <topology evidence="1">Multi-pass membrane protein</topology>
    </subcellularLocation>
</comment>
<dbReference type="InterPro" id="IPR018787">
    <property type="entry name" value="DUF2371_TMEM200"/>
</dbReference>
<comment type="similarity">
    <text evidence="2">Belongs to the TMEM200 family.</text>
</comment>
<dbReference type="PANTHER" id="PTHR31815:SF3">
    <property type="entry name" value="TRANSMEMBRANE PROTEIN 200B"/>
    <property type="match status" value="1"/>
</dbReference>
<feature type="compositionally biased region" description="Low complexity" evidence="6">
    <location>
        <begin position="260"/>
        <end position="270"/>
    </location>
</feature>
<keyword evidence="4 7" id="KW-1133">Transmembrane helix</keyword>
<protein>
    <recommendedName>
        <fullName evidence="10">Transmembrane protein 200B</fullName>
    </recommendedName>
</protein>
<dbReference type="Pfam" id="PF10177">
    <property type="entry name" value="DUF2371"/>
    <property type="match status" value="2"/>
</dbReference>
<evidence type="ECO:0000256" key="2">
    <source>
        <dbReference type="ARBA" id="ARBA00005308"/>
    </source>
</evidence>
<gene>
    <name evidence="8" type="ORF">PECUL_23A012273</name>
</gene>
<reference evidence="8" key="1">
    <citation type="submission" date="2022-03" db="EMBL/GenBank/DDBJ databases">
        <authorList>
            <person name="Alioto T."/>
            <person name="Alioto T."/>
            <person name="Gomez Garrido J."/>
        </authorList>
    </citation>
    <scope>NUCLEOTIDE SEQUENCE</scope>
</reference>
<sequence length="270" mass="30149">MKRISRHHLDVHQFPCLLWLFRRCRPPSTGPDALPKGKLRFRSKPGAFVFLGIFLVLVGLTVAVFGYWSHKPDGPSPSAPPQPPPKPYAERLKLIGPVIMGVGLFLFICANTLLYENRDTETRQLLQNLVATQGPNHGVEIPSQNTWGESSGELDNRRNILIRAQLLCPPINDLSGSLVSIHSDPCISSLPQGADTWILKEEAVERGYSSEMKLNMVQNGSLEVPHRGTKCRSWPRMERAENGYIKLDNATETELEETTESSQETVPETT</sequence>
<evidence type="ECO:0000313" key="9">
    <source>
        <dbReference type="Proteomes" id="UP001295444"/>
    </source>
</evidence>
<evidence type="ECO:0000256" key="5">
    <source>
        <dbReference type="ARBA" id="ARBA00023136"/>
    </source>
</evidence>
<dbReference type="GO" id="GO:0016020">
    <property type="term" value="C:membrane"/>
    <property type="evidence" value="ECO:0007669"/>
    <property type="project" value="UniProtKB-SubCell"/>
</dbReference>